<keyword evidence="11" id="KW-1133">Transmembrane helix</keyword>
<name>A0A9D9DC14_9GAMM</name>
<keyword evidence="3 10" id="KW-0479">Metal-binding</keyword>
<feature type="binding site" evidence="10">
    <location>
        <position position="157"/>
    </location>
    <ligand>
        <name>[4Fe-4S] cluster</name>
        <dbReference type="ChEBI" id="CHEBI:49883"/>
        <label>2</label>
    </ligand>
</feature>
<evidence type="ECO:0000256" key="4">
    <source>
        <dbReference type="ARBA" id="ARBA00022737"/>
    </source>
</evidence>
<dbReference type="InterPro" id="IPR007202">
    <property type="entry name" value="4Fe-4S_dom"/>
</dbReference>
<dbReference type="Pfam" id="PF04060">
    <property type="entry name" value="FeS"/>
    <property type="match status" value="1"/>
</dbReference>
<keyword evidence="8 10" id="KW-0411">Iron-sulfur</keyword>
<dbReference type="InterPro" id="IPR017900">
    <property type="entry name" value="4Fe4S_Fe_S_CS"/>
</dbReference>
<dbReference type="Gene3D" id="3.30.70.20">
    <property type="match status" value="1"/>
</dbReference>
<evidence type="ECO:0000256" key="1">
    <source>
        <dbReference type="ARBA" id="ARBA00022448"/>
    </source>
</evidence>
<dbReference type="Proteomes" id="UP000823631">
    <property type="component" value="Unassembled WGS sequence"/>
</dbReference>
<feature type="binding site" evidence="10">
    <location>
        <position position="58"/>
    </location>
    <ligand>
        <name>[4Fe-4S] cluster</name>
        <dbReference type="ChEBI" id="CHEBI:49883"/>
        <label>1</label>
    </ligand>
</feature>
<reference evidence="14" key="2">
    <citation type="journal article" date="2021" name="PeerJ">
        <title>Extensive microbial diversity within the chicken gut microbiome revealed by metagenomics and culture.</title>
        <authorList>
            <person name="Gilroy R."/>
            <person name="Ravi A."/>
            <person name="Getino M."/>
            <person name="Pursley I."/>
            <person name="Horton D.L."/>
            <person name="Alikhan N.F."/>
            <person name="Baker D."/>
            <person name="Gharbi K."/>
            <person name="Hall N."/>
            <person name="Watson M."/>
            <person name="Adriaenssens E.M."/>
            <person name="Foster-Nyarko E."/>
            <person name="Jarju S."/>
            <person name="Secka A."/>
            <person name="Antonio M."/>
            <person name="Oren A."/>
            <person name="Chaudhuri R.R."/>
            <person name="La Ragione R."/>
            <person name="Hildebrand F."/>
            <person name="Pallen M.J."/>
        </authorList>
    </citation>
    <scope>NUCLEOTIDE SEQUENCE</scope>
    <source>
        <strain evidence="14">17213</strain>
    </source>
</reference>
<proteinExistence type="predicted"/>
<keyword evidence="4" id="KW-0677">Repeat</keyword>
<feature type="binding site" evidence="10">
    <location>
        <position position="53"/>
    </location>
    <ligand>
        <name>[4Fe-4S] cluster</name>
        <dbReference type="ChEBI" id="CHEBI:49883"/>
        <label>1</label>
    </ligand>
</feature>
<dbReference type="EMBL" id="JADINH010000193">
    <property type="protein sequence ID" value="MBO8416645.1"/>
    <property type="molecule type" value="Genomic_DNA"/>
</dbReference>
<feature type="binding site" evidence="10">
    <location>
        <position position="147"/>
    </location>
    <ligand>
        <name>[4Fe-4S] cluster</name>
        <dbReference type="ChEBI" id="CHEBI:49883"/>
        <label>3</label>
    </ligand>
</feature>
<dbReference type="GO" id="GO:0005886">
    <property type="term" value="C:plasma membrane"/>
    <property type="evidence" value="ECO:0007669"/>
    <property type="project" value="InterPro"/>
</dbReference>
<dbReference type="InterPro" id="IPR017896">
    <property type="entry name" value="4Fe4S_Fe-S-bd"/>
</dbReference>
<evidence type="ECO:0000313" key="15">
    <source>
        <dbReference type="Proteomes" id="UP000823631"/>
    </source>
</evidence>
<dbReference type="GO" id="GO:0046872">
    <property type="term" value="F:metal ion binding"/>
    <property type="evidence" value="ECO:0007669"/>
    <property type="project" value="UniProtKB-KW"/>
</dbReference>
<feature type="domain" description="4Fe-4S ferredoxin-type" evidence="12">
    <location>
        <begin position="138"/>
        <end position="167"/>
    </location>
</feature>
<evidence type="ECO:0000256" key="7">
    <source>
        <dbReference type="ARBA" id="ARBA00023004"/>
    </source>
</evidence>
<feature type="transmembrane region" description="Helical" evidence="11">
    <location>
        <begin position="7"/>
        <end position="28"/>
    </location>
</feature>
<dbReference type="PROSITE" id="PS51656">
    <property type="entry name" value="4FE4S"/>
    <property type="match status" value="1"/>
</dbReference>
<keyword evidence="11" id="KW-0812">Transmembrane</keyword>
<evidence type="ECO:0000259" key="13">
    <source>
        <dbReference type="PROSITE" id="PS51656"/>
    </source>
</evidence>
<feature type="binding site" evidence="10">
    <location>
        <position position="120"/>
    </location>
    <ligand>
        <name>[4Fe-4S] cluster</name>
        <dbReference type="ChEBI" id="CHEBI:49883"/>
        <label>2</label>
    </ligand>
</feature>
<dbReference type="Pfam" id="PF14697">
    <property type="entry name" value="Fer4_21"/>
    <property type="match status" value="1"/>
</dbReference>
<keyword evidence="7 10" id="KW-0408">Iron</keyword>
<feature type="domain" description="4Fe-4S ferredoxin-type" evidence="12">
    <location>
        <begin position="108"/>
        <end position="137"/>
    </location>
</feature>
<dbReference type="InterPro" id="IPR010207">
    <property type="entry name" value="Elect_transpt_cplx_RnfB/RsxB"/>
</dbReference>
<protein>
    <submittedName>
        <fullName evidence="14">RnfABCDGE type electron transport complex subunit B</fullName>
    </submittedName>
</protein>
<feature type="binding site" evidence="10">
    <location>
        <position position="127"/>
    </location>
    <ligand>
        <name>[4Fe-4S] cluster</name>
        <dbReference type="ChEBI" id="CHEBI:49883"/>
        <label>3</label>
    </ligand>
</feature>
<dbReference type="PIRSF" id="PIRSF005784">
    <property type="entry name" value="Elect_transpt_RnfB"/>
    <property type="match status" value="1"/>
</dbReference>
<keyword evidence="6" id="KW-0249">Electron transport</keyword>
<evidence type="ECO:0000256" key="5">
    <source>
        <dbReference type="ARBA" id="ARBA00022967"/>
    </source>
</evidence>
<dbReference type="SUPFAM" id="SSF54862">
    <property type="entry name" value="4Fe-4S ferredoxins"/>
    <property type="match status" value="1"/>
</dbReference>
<dbReference type="PANTHER" id="PTHR43687:SF1">
    <property type="entry name" value="FERREDOXIN III"/>
    <property type="match status" value="1"/>
</dbReference>
<dbReference type="PROSITE" id="PS00198">
    <property type="entry name" value="4FE4S_FER_1"/>
    <property type="match status" value="1"/>
</dbReference>
<evidence type="ECO:0000256" key="6">
    <source>
        <dbReference type="ARBA" id="ARBA00022982"/>
    </source>
</evidence>
<feature type="binding site" evidence="10">
    <location>
        <position position="123"/>
    </location>
    <ligand>
        <name>[4Fe-4S] cluster</name>
        <dbReference type="ChEBI" id="CHEBI:49883"/>
        <label>2</label>
    </ligand>
</feature>
<evidence type="ECO:0000259" key="12">
    <source>
        <dbReference type="PROSITE" id="PS51379"/>
    </source>
</evidence>
<gene>
    <name evidence="14" type="ORF">IAB19_09715</name>
</gene>
<evidence type="ECO:0000256" key="9">
    <source>
        <dbReference type="ARBA" id="ARBA00023136"/>
    </source>
</evidence>
<keyword evidence="2 10" id="KW-0004">4Fe-4S</keyword>
<dbReference type="GO" id="GO:0051539">
    <property type="term" value="F:4 iron, 4 sulfur cluster binding"/>
    <property type="evidence" value="ECO:0007669"/>
    <property type="project" value="UniProtKB-KW"/>
</dbReference>
<dbReference type="GO" id="GO:0022900">
    <property type="term" value="P:electron transport chain"/>
    <property type="evidence" value="ECO:0007669"/>
    <property type="project" value="InterPro"/>
</dbReference>
<feature type="binding site" evidence="10">
    <location>
        <position position="50"/>
    </location>
    <ligand>
        <name>[4Fe-4S] cluster</name>
        <dbReference type="ChEBI" id="CHEBI:49883"/>
        <label>1</label>
    </ligand>
</feature>
<comment type="caution">
    <text evidence="14">The sequence shown here is derived from an EMBL/GenBank/DDBJ whole genome shotgun (WGS) entry which is preliminary data.</text>
</comment>
<feature type="binding site" evidence="10">
    <location>
        <position position="117"/>
    </location>
    <ligand>
        <name>[4Fe-4S] cluster</name>
        <dbReference type="ChEBI" id="CHEBI:49883"/>
        <label>2</label>
    </ligand>
</feature>
<organism evidence="14 15">
    <name type="scientific">Candidatus Avisuccinivibrio stercorigallinarum</name>
    <dbReference type="NCBI Taxonomy" id="2840704"/>
    <lineage>
        <taxon>Bacteria</taxon>
        <taxon>Pseudomonadati</taxon>
        <taxon>Pseudomonadota</taxon>
        <taxon>Gammaproteobacteria</taxon>
        <taxon>Aeromonadales</taxon>
        <taxon>Succinivibrionaceae</taxon>
        <taxon>Succinivibrionaceae incertae sedis</taxon>
        <taxon>Candidatus Avisuccinivibrio</taxon>
    </lineage>
</organism>
<dbReference type="NCBIfam" id="TIGR01944">
    <property type="entry name" value="rnfB"/>
    <property type="match status" value="1"/>
</dbReference>
<feature type="binding site" evidence="10">
    <location>
        <position position="153"/>
    </location>
    <ligand>
        <name>[4Fe-4S] cluster</name>
        <dbReference type="ChEBI" id="CHEBI:49883"/>
        <label>3</label>
    </ligand>
</feature>
<keyword evidence="5" id="KW-1278">Translocase</keyword>
<evidence type="ECO:0000256" key="11">
    <source>
        <dbReference type="SAM" id="Phobius"/>
    </source>
</evidence>
<keyword evidence="9 11" id="KW-0472">Membrane</keyword>
<dbReference type="GO" id="GO:0009055">
    <property type="term" value="F:electron transfer activity"/>
    <property type="evidence" value="ECO:0007669"/>
    <property type="project" value="InterPro"/>
</dbReference>
<dbReference type="InterPro" id="IPR050572">
    <property type="entry name" value="Fe-S_Ferredoxin"/>
</dbReference>
<evidence type="ECO:0000256" key="3">
    <source>
        <dbReference type="ARBA" id="ARBA00022723"/>
    </source>
</evidence>
<evidence type="ECO:0000256" key="10">
    <source>
        <dbReference type="PIRSR" id="PIRSR005784-1"/>
    </source>
</evidence>
<dbReference type="PROSITE" id="PS51379">
    <property type="entry name" value="4FE4S_FER_2"/>
    <property type="match status" value="2"/>
</dbReference>
<keyword evidence="1" id="KW-0813">Transport</keyword>
<accession>A0A9D9DC14</accession>
<feature type="binding site" evidence="10">
    <location>
        <position position="75"/>
    </location>
    <ligand>
        <name>[4Fe-4S] cluster</name>
        <dbReference type="ChEBI" id="CHEBI:49883"/>
        <label>1</label>
    </ligand>
</feature>
<evidence type="ECO:0000256" key="8">
    <source>
        <dbReference type="ARBA" id="ARBA00023014"/>
    </source>
</evidence>
<evidence type="ECO:0000256" key="2">
    <source>
        <dbReference type="ARBA" id="ARBA00022485"/>
    </source>
</evidence>
<comment type="cofactor">
    <cofactor evidence="10">
        <name>[4Fe-4S] cluster</name>
        <dbReference type="ChEBI" id="CHEBI:49883"/>
    </cofactor>
    <text evidence="10">Binds 3 [4Fe-4S] clusters.</text>
</comment>
<dbReference type="AlphaFoldDB" id="A0A9D9DC14"/>
<reference evidence="14" key="1">
    <citation type="submission" date="2020-10" db="EMBL/GenBank/DDBJ databases">
        <authorList>
            <person name="Gilroy R."/>
        </authorList>
    </citation>
    <scope>NUCLEOTIDE SEQUENCE</scope>
    <source>
        <strain evidence="14">17213</strain>
    </source>
</reference>
<feature type="binding site" evidence="10">
    <location>
        <position position="150"/>
    </location>
    <ligand>
        <name>[4Fe-4S] cluster</name>
        <dbReference type="ChEBI" id="CHEBI:49883"/>
        <label>3</label>
    </ligand>
</feature>
<sequence>MMSNDELYFIAALAACLFILGLVLSFLARSSLTEESLEQKLERALPGVQCAQCGYPGCSAYAKALAAGEVTCNKCIPGGPDTVKELADILGIGVPMDESEDLIFAPRKTAYIHQSLCTGCHRCARHCPVDAIAGEVKQPHHILTEECIACGDCLKQCPEECIELITMDLKLKNFNWNIQSIRITGGSK</sequence>
<dbReference type="PANTHER" id="PTHR43687">
    <property type="entry name" value="ADENYLYLSULFATE REDUCTASE, BETA SUBUNIT"/>
    <property type="match status" value="1"/>
</dbReference>
<dbReference type="Gene3D" id="1.10.15.40">
    <property type="entry name" value="Electron transport complex subunit B, putative Fe-S cluster"/>
    <property type="match status" value="1"/>
</dbReference>
<feature type="domain" description="4Fe-4S" evidence="13">
    <location>
        <begin position="33"/>
        <end position="92"/>
    </location>
</feature>
<evidence type="ECO:0000313" key="14">
    <source>
        <dbReference type="EMBL" id="MBO8416645.1"/>
    </source>
</evidence>
<dbReference type="InterPro" id="IPR016463">
    <property type="entry name" value="RnfB/RsxB_Proteobac"/>
</dbReference>